<organism evidence="2 3">
    <name type="scientific">Mycena pura</name>
    <dbReference type="NCBI Taxonomy" id="153505"/>
    <lineage>
        <taxon>Eukaryota</taxon>
        <taxon>Fungi</taxon>
        <taxon>Dikarya</taxon>
        <taxon>Basidiomycota</taxon>
        <taxon>Agaricomycotina</taxon>
        <taxon>Agaricomycetes</taxon>
        <taxon>Agaricomycetidae</taxon>
        <taxon>Agaricales</taxon>
        <taxon>Marasmiineae</taxon>
        <taxon>Mycenaceae</taxon>
        <taxon>Mycena</taxon>
    </lineage>
</organism>
<accession>A0AAD6V2J7</accession>
<comment type="caution">
    <text evidence="2">The sequence shown here is derived from an EMBL/GenBank/DDBJ whole genome shotgun (WGS) entry which is preliminary data.</text>
</comment>
<name>A0AAD6V2J7_9AGAR</name>
<proteinExistence type="predicted"/>
<evidence type="ECO:0000313" key="2">
    <source>
        <dbReference type="EMBL" id="KAJ7200510.1"/>
    </source>
</evidence>
<feature type="compositionally biased region" description="Basic and acidic residues" evidence="1">
    <location>
        <begin position="1"/>
        <end position="12"/>
    </location>
</feature>
<dbReference type="Proteomes" id="UP001219525">
    <property type="component" value="Unassembled WGS sequence"/>
</dbReference>
<evidence type="ECO:0000256" key="1">
    <source>
        <dbReference type="SAM" id="MobiDB-lite"/>
    </source>
</evidence>
<feature type="region of interest" description="Disordered" evidence="1">
    <location>
        <begin position="47"/>
        <end position="105"/>
    </location>
</feature>
<feature type="region of interest" description="Disordered" evidence="1">
    <location>
        <begin position="328"/>
        <end position="378"/>
    </location>
</feature>
<feature type="compositionally biased region" description="Low complexity" evidence="1">
    <location>
        <begin position="344"/>
        <end position="357"/>
    </location>
</feature>
<reference evidence="2" key="1">
    <citation type="submission" date="2023-03" db="EMBL/GenBank/DDBJ databases">
        <title>Massive genome expansion in bonnet fungi (Mycena s.s.) driven by repeated elements and novel gene families across ecological guilds.</title>
        <authorList>
            <consortium name="Lawrence Berkeley National Laboratory"/>
            <person name="Harder C.B."/>
            <person name="Miyauchi S."/>
            <person name="Viragh M."/>
            <person name="Kuo A."/>
            <person name="Thoen E."/>
            <person name="Andreopoulos B."/>
            <person name="Lu D."/>
            <person name="Skrede I."/>
            <person name="Drula E."/>
            <person name="Henrissat B."/>
            <person name="Morin E."/>
            <person name="Kohler A."/>
            <person name="Barry K."/>
            <person name="LaButti K."/>
            <person name="Morin E."/>
            <person name="Salamov A."/>
            <person name="Lipzen A."/>
            <person name="Mereny Z."/>
            <person name="Hegedus B."/>
            <person name="Baldrian P."/>
            <person name="Stursova M."/>
            <person name="Weitz H."/>
            <person name="Taylor A."/>
            <person name="Grigoriev I.V."/>
            <person name="Nagy L.G."/>
            <person name="Martin F."/>
            <person name="Kauserud H."/>
        </authorList>
    </citation>
    <scope>NUCLEOTIDE SEQUENCE</scope>
    <source>
        <strain evidence="2">9144</strain>
    </source>
</reference>
<evidence type="ECO:0000313" key="3">
    <source>
        <dbReference type="Proteomes" id="UP001219525"/>
    </source>
</evidence>
<dbReference type="AlphaFoldDB" id="A0AAD6V2J7"/>
<feature type="region of interest" description="Disordered" evidence="1">
    <location>
        <begin position="119"/>
        <end position="172"/>
    </location>
</feature>
<feature type="region of interest" description="Disordered" evidence="1">
    <location>
        <begin position="434"/>
        <end position="458"/>
    </location>
</feature>
<keyword evidence="3" id="KW-1185">Reference proteome</keyword>
<sequence>MPRGRPPLDPEVRRKHRLESLKTYNEKNAAARREAARLRMQRTRAAIAAADHRTKREHAQKVADASERYRDKKRAEQRKERVAAQSLRRQTSMTEAHALHTKATAPVSIAPKKAIVPKLKKRGKAAQALPQRPLQEIAPLHPSKTLSSARFDDSSEDESSPPHQLPPIFDGMRTGVRPPVCAKCGEIDCNGGPLSGTSMTGAISSPPAPRAEGRTARDASALARKAQCSRSMVGICHEIDLPTYLRLAHGPIALLSRAISQGTRPTKDTRTRTSIEGFTPWCTRTGKGRTLILMLNRYLQARYFRAATWSHMLELWEIDCIDHHDHSGDHPGSAVGTAPPSPTPSSLSTLNSESSLSDYTVSCPPSPPTKLASKTPLIDGLKPDGIKFLAENRPAIASTSPRRMHEHLSRVLGLGAVGSVDEVAARMEALAVRDRAAQSPDMEPSALNSSTATEPRNLEQADHRPLFYAVRAPDGVYRRLFSSRGRAWTLLQATPGAELAFSHDSSELWRFLDETCKYGWFANAIEKLVFFDVVQGQIDVGGNEDGFVRHVAALPSSGGVVTVPCERGKKNSMDV</sequence>
<protein>
    <submittedName>
        <fullName evidence="2">Uncharacterized protein</fullName>
    </submittedName>
</protein>
<dbReference type="CDD" id="cd16364">
    <property type="entry name" value="T3SC_I-like"/>
    <property type="match status" value="1"/>
</dbReference>
<feature type="compositionally biased region" description="Basic and acidic residues" evidence="1">
    <location>
        <begin position="50"/>
        <end position="82"/>
    </location>
</feature>
<dbReference type="EMBL" id="JARJCW010000062">
    <property type="protein sequence ID" value="KAJ7200510.1"/>
    <property type="molecule type" value="Genomic_DNA"/>
</dbReference>
<feature type="region of interest" description="Disordered" evidence="1">
    <location>
        <begin position="1"/>
        <end position="34"/>
    </location>
</feature>
<gene>
    <name evidence="2" type="ORF">GGX14DRAFT_400505</name>
</gene>